<keyword evidence="2" id="KW-0732">Signal</keyword>
<dbReference type="AlphaFoldDB" id="A0A0N1HGI6"/>
<proteinExistence type="predicted"/>
<dbReference type="EMBL" id="LFJN01000003">
    <property type="protein sequence ID" value="KPI44766.1"/>
    <property type="molecule type" value="Genomic_DNA"/>
</dbReference>
<dbReference type="GeneID" id="28741071"/>
<dbReference type="VEuPathDB" id="FungiDB:AB675_8720"/>
<evidence type="ECO:0000313" key="3">
    <source>
        <dbReference type="EMBL" id="KPI44766.1"/>
    </source>
</evidence>
<feature type="compositionally biased region" description="Polar residues" evidence="1">
    <location>
        <begin position="331"/>
        <end position="341"/>
    </location>
</feature>
<organism evidence="3 4">
    <name type="scientific">Cyphellophora attinorum</name>
    <dbReference type="NCBI Taxonomy" id="1664694"/>
    <lineage>
        <taxon>Eukaryota</taxon>
        <taxon>Fungi</taxon>
        <taxon>Dikarya</taxon>
        <taxon>Ascomycota</taxon>
        <taxon>Pezizomycotina</taxon>
        <taxon>Eurotiomycetes</taxon>
        <taxon>Chaetothyriomycetidae</taxon>
        <taxon>Chaetothyriales</taxon>
        <taxon>Cyphellophoraceae</taxon>
        <taxon>Cyphellophora</taxon>
    </lineage>
</organism>
<gene>
    <name evidence="3" type="ORF">AB675_8720</name>
</gene>
<feature type="signal peptide" evidence="2">
    <location>
        <begin position="1"/>
        <end position="19"/>
    </location>
</feature>
<protein>
    <submittedName>
        <fullName evidence="3">Uncharacterized protein</fullName>
    </submittedName>
</protein>
<evidence type="ECO:0000313" key="4">
    <source>
        <dbReference type="Proteomes" id="UP000038010"/>
    </source>
</evidence>
<evidence type="ECO:0000256" key="2">
    <source>
        <dbReference type="SAM" id="SignalP"/>
    </source>
</evidence>
<comment type="caution">
    <text evidence="3">The sequence shown here is derived from an EMBL/GenBank/DDBJ whole genome shotgun (WGS) entry which is preliminary data.</text>
</comment>
<name>A0A0N1HGI6_9EURO</name>
<sequence length="341" mass="39189">MFFHRLAFSVLLLGPWACAWPTRFSDINSTSHLDLVTHEPDASHATHPNGAAHIVNTKNTSHLDRRQCVRRSAADNAGFDCDFRLPSVDDIVEQLQNPHNGQGVNVDRPAVFYSNLRYPVPERKDDSNEYRASLLAWVGGWLKQKHFWNGDDLKFYWSLGPFDTEWLDEQERFINANSDAFEVQYPTDFMPTEDSDGEEDIRPIYLFNHCYYQALGRAAMHQDAYIFAPKGSEWWRSDSDPDYLHVDPQPLKYKREHPDPDPKFAPPPVQPPAEGQPPSQCEQEKLDEPTILWSRARGDLPRLFDWICPVGVDLIYPPRDAPPQDEPGQNGPPQTQRPRNT</sequence>
<reference evidence="3 4" key="1">
    <citation type="submission" date="2015-06" db="EMBL/GenBank/DDBJ databases">
        <title>Draft genome of the ant-associated black yeast Phialophora attae CBS 131958.</title>
        <authorList>
            <person name="Moreno L.F."/>
            <person name="Stielow B.J."/>
            <person name="de Hoog S."/>
            <person name="Vicente V.A."/>
            <person name="Weiss V.A."/>
            <person name="de Vries M."/>
            <person name="Cruz L.M."/>
            <person name="Souza E.M."/>
        </authorList>
    </citation>
    <scope>NUCLEOTIDE SEQUENCE [LARGE SCALE GENOMIC DNA]</scope>
    <source>
        <strain evidence="3 4">CBS 131958</strain>
    </source>
</reference>
<dbReference type="RefSeq" id="XP_018004729.1">
    <property type="nucleotide sequence ID" value="XM_018149191.1"/>
</dbReference>
<evidence type="ECO:0000256" key="1">
    <source>
        <dbReference type="SAM" id="MobiDB-lite"/>
    </source>
</evidence>
<feature type="region of interest" description="Disordered" evidence="1">
    <location>
        <begin position="315"/>
        <end position="341"/>
    </location>
</feature>
<feature type="chain" id="PRO_5005873256" evidence="2">
    <location>
        <begin position="20"/>
        <end position="341"/>
    </location>
</feature>
<keyword evidence="4" id="KW-1185">Reference proteome</keyword>
<feature type="compositionally biased region" description="Pro residues" evidence="1">
    <location>
        <begin position="263"/>
        <end position="275"/>
    </location>
</feature>
<feature type="region of interest" description="Disordered" evidence="1">
    <location>
        <begin position="246"/>
        <end position="285"/>
    </location>
</feature>
<accession>A0A0N1HGI6</accession>
<dbReference type="Proteomes" id="UP000038010">
    <property type="component" value="Unassembled WGS sequence"/>
</dbReference>